<keyword evidence="3" id="KW-1005">Bacterial flagellum biogenesis</keyword>
<dbReference type="SUPFAM" id="SSF140566">
    <property type="entry name" value="FlgN-like"/>
    <property type="match status" value="1"/>
</dbReference>
<dbReference type="AlphaFoldDB" id="A0A0H3ANB8"/>
<comment type="similarity">
    <text evidence="2">Belongs to the FlgN family.</text>
</comment>
<name>A0A0H3ANB8_VIBC3</name>
<gene>
    <name evidence="4" type="ordered locus">VC0395_A1797</name>
</gene>
<dbReference type="PATRIC" id="fig|345073.21.peg.2237"/>
<reference evidence="4 5" key="1">
    <citation type="submission" date="2007-03" db="EMBL/GenBank/DDBJ databases">
        <authorList>
            <person name="Heidelberg J."/>
        </authorList>
    </citation>
    <scope>NUCLEOTIDE SEQUENCE [LARGE SCALE GENOMIC DNA]</scope>
    <source>
        <strain evidence="5">ATCC 39541 / Classical Ogawa 395 / O395</strain>
    </source>
</reference>
<evidence type="ECO:0008006" key="6">
    <source>
        <dbReference type="Google" id="ProtNLM"/>
    </source>
</evidence>
<dbReference type="EMBL" id="CP000627">
    <property type="protein sequence ID" value="ABQ22034.1"/>
    <property type="molecule type" value="Genomic_DNA"/>
</dbReference>
<dbReference type="Pfam" id="PF05130">
    <property type="entry name" value="FlgN"/>
    <property type="match status" value="1"/>
</dbReference>
<dbReference type="Proteomes" id="UP000000249">
    <property type="component" value="Chromosome 1"/>
</dbReference>
<organism evidence="4 5">
    <name type="scientific">Vibrio cholerae serotype O1 (strain ATCC 39541 / Classical Ogawa 395 / O395)</name>
    <dbReference type="NCBI Taxonomy" id="345073"/>
    <lineage>
        <taxon>Bacteria</taxon>
        <taxon>Pseudomonadati</taxon>
        <taxon>Pseudomonadota</taxon>
        <taxon>Gammaproteobacteria</taxon>
        <taxon>Vibrionales</taxon>
        <taxon>Vibrionaceae</taxon>
        <taxon>Vibrio</taxon>
    </lineage>
</organism>
<dbReference type="InterPro" id="IPR036679">
    <property type="entry name" value="FlgN-like_sf"/>
</dbReference>
<dbReference type="Gene3D" id="1.20.58.300">
    <property type="entry name" value="FlgN-like"/>
    <property type="match status" value="1"/>
</dbReference>
<dbReference type="KEGG" id="vco:VC0395_A1797"/>
<protein>
    <recommendedName>
        <fullName evidence="6">Polar flagellar FlgN</fullName>
    </recommendedName>
</protein>
<dbReference type="eggNOG" id="ENOG5033AIS">
    <property type="taxonomic scope" value="Bacteria"/>
</dbReference>
<evidence type="ECO:0000313" key="4">
    <source>
        <dbReference type="EMBL" id="ABQ22034.1"/>
    </source>
</evidence>
<dbReference type="OrthoDB" id="5900563at2"/>
<dbReference type="InterPro" id="IPR007809">
    <property type="entry name" value="FlgN-like"/>
</dbReference>
<sequence length="143" mass="15747">MAMAALKDLVEFQLKNAQELVTVLEAEKVAITSRISVDIESIAKQKLTLVNQLQQTDQRIAKHPHVASLTEDTYLNELVSQIRSIIMDCQQANLINGDALARAQLSFNKLNNLMQQSHGKIGMTYSATGKTHTISTLGTNIKA</sequence>
<evidence type="ECO:0000313" key="5">
    <source>
        <dbReference type="Proteomes" id="UP000000249"/>
    </source>
</evidence>
<evidence type="ECO:0000256" key="1">
    <source>
        <dbReference type="ARBA" id="ARBA00002397"/>
    </source>
</evidence>
<comment type="function">
    <text evidence="1">Required for the efficient initiation of filament assembly.</text>
</comment>
<proteinExistence type="inferred from homology"/>
<evidence type="ECO:0000256" key="2">
    <source>
        <dbReference type="ARBA" id="ARBA00007703"/>
    </source>
</evidence>
<evidence type="ECO:0000256" key="3">
    <source>
        <dbReference type="ARBA" id="ARBA00022795"/>
    </source>
</evidence>
<dbReference type="GO" id="GO:0044780">
    <property type="term" value="P:bacterial-type flagellum assembly"/>
    <property type="evidence" value="ECO:0007669"/>
    <property type="project" value="InterPro"/>
</dbReference>
<accession>A0A0H3ANB8</accession>
<dbReference type="KEGG" id="vcr:VC395_2321"/>